<comment type="caution">
    <text evidence="2">The sequence shown here is derived from an EMBL/GenBank/DDBJ whole genome shotgun (WGS) entry which is preliminary data.</text>
</comment>
<reference evidence="2" key="1">
    <citation type="submission" date="2023-03" db="EMBL/GenBank/DDBJ databases">
        <title>Massive genome expansion in bonnet fungi (Mycena s.s.) driven by repeated elements and novel gene families across ecological guilds.</title>
        <authorList>
            <consortium name="Lawrence Berkeley National Laboratory"/>
            <person name="Harder C.B."/>
            <person name="Miyauchi S."/>
            <person name="Viragh M."/>
            <person name="Kuo A."/>
            <person name="Thoen E."/>
            <person name="Andreopoulos B."/>
            <person name="Lu D."/>
            <person name="Skrede I."/>
            <person name="Drula E."/>
            <person name="Henrissat B."/>
            <person name="Morin E."/>
            <person name="Kohler A."/>
            <person name="Barry K."/>
            <person name="LaButti K."/>
            <person name="Morin E."/>
            <person name="Salamov A."/>
            <person name="Lipzen A."/>
            <person name="Mereny Z."/>
            <person name="Hegedus B."/>
            <person name="Baldrian P."/>
            <person name="Stursova M."/>
            <person name="Weitz H."/>
            <person name="Taylor A."/>
            <person name="Grigoriev I.V."/>
            <person name="Nagy L.G."/>
            <person name="Martin F."/>
            <person name="Kauserud H."/>
        </authorList>
    </citation>
    <scope>NUCLEOTIDE SEQUENCE</scope>
    <source>
        <strain evidence="2">CBHHK182m</strain>
    </source>
</reference>
<dbReference type="Proteomes" id="UP001215598">
    <property type="component" value="Unassembled WGS sequence"/>
</dbReference>
<evidence type="ECO:0000313" key="3">
    <source>
        <dbReference type="Proteomes" id="UP001215598"/>
    </source>
</evidence>
<evidence type="ECO:0000313" key="2">
    <source>
        <dbReference type="EMBL" id="KAJ7779080.1"/>
    </source>
</evidence>
<feature type="chain" id="PRO_5041909633" description="Secreted protein" evidence="1">
    <location>
        <begin position="34"/>
        <end position="104"/>
    </location>
</feature>
<dbReference type="EMBL" id="JARKIB010000006">
    <property type="protein sequence ID" value="KAJ7779080.1"/>
    <property type="molecule type" value="Genomic_DNA"/>
</dbReference>
<gene>
    <name evidence="2" type="ORF">B0H16DRAFT_1711418</name>
</gene>
<name>A0AAD7K612_9AGAR</name>
<protein>
    <recommendedName>
        <fullName evidence="4">Secreted protein</fullName>
    </recommendedName>
</protein>
<keyword evidence="3" id="KW-1185">Reference proteome</keyword>
<feature type="signal peptide" evidence="1">
    <location>
        <begin position="1"/>
        <end position="33"/>
    </location>
</feature>
<evidence type="ECO:0008006" key="4">
    <source>
        <dbReference type="Google" id="ProtNLM"/>
    </source>
</evidence>
<organism evidence="2 3">
    <name type="scientific">Mycena metata</name>
    <dbReference type="NCBI Taxonomy" id="1033252"/>
    <lineage>
        <taxon>Eukaryota</taxon>
        <taxon>Fungi</taxon>
        <taxon>Dikarya</taxon>
        <taxon>Basidiomycota</taxon>
        <taxon>Agaricomycotina</taxon>
        <taxon>Agaricomycetes</taxon>
        <taxon>Agaricomycetidae</taxon>
        <taxon>Agaricales</taxon>
        <taxon>Marasmiineae</taxon>
        <taxon>Mycenaceae</taxon>
        <taxon>Mycena</taxon>
    </lineage>
</organism>
<evidence type="ECO:0000256" key="1">
    <source>
        <dbReference type="SAM" id="SignalP"/>
    </source>
</evidence>
<proteinExistence type="predicted"/>
<sequence>MVYLRAPLIVNNIAPLTILMLFVAAIPRAPASAAYVNPNSPYSVCATGPPLSAWTSPRTTVLQYANGRLQFDDNGRYPSHNPYYSNWPYFGWYPPAGSGWGSSC</sequence>
<keyword evidence="1" id="KW-0732">Signal</keyword>
<accession>A0AAD7K612</accession>
<dbReference type="AlphaFoldDB" id="A0AAD7K612"/>